<evidence type="ECO:0000313" key="2">
    <source>
        <dbReference type="Proteomes" id="UP000266841"/>
    </source>
</evidence>
<dbReference type="Proteomes" id="UP000266841">
    <property type="component" value="Unassembled WGS sequence"/>
</dbReference>
<keyword evidence="2" id="KW-1185">Reference proteome</keyword>
<evidence type="ECO:0000313" key="1">
    <source>
        <dbReference type="EMBL" id="EJK52044.1"/>
    </source>
</evidence>
<accession>K0RID7</accession>
<gene>
    <name evidence="1" type="ORF">THAOC_28726</name>
</gene>
<comment type="caution">
    <text evidence="1">The sequence shown here is derived from an EMBL/GenBank/DDBJ whole genome shotgun (WGS) entry which is preliminary data.</text>
</comment>
<dbReference type="AlphaFoldDB" id="K0RID7"/>
<sequence length="184" mass="19686">MALSTDVVEEARRSGSSTTGLGYLRIPPAHNLQHRLEVLALAADGEESCPMEGRPFQHLQAQRCWRLPHRVFPSLLESEYAKSSGTSGFAPAWGVHHCPSLQASEGGSSYGSRGRPPDTTGRAVPLTGFPRGFLEEGSRPHIAAAHSPAVGPTSTRTMDQQHLRAQLLPHLPRTTAIGSTAPPS</sequence>
<protein>
    <submittedName>
        <fullName evidence="1">Uncharacterized protein</fullName>
    </submittedName>
</protein>
<proteinExistence type="predicted"/>
<reference evidence="1 2" key="1">
    <citation type="journal article" date="2012" name="Genome Biol.">
        <title>Genome and low-iron response of an oceanic diatom adapted to chronic iron limitation.</title>
        <authorList>
            <person name="Lommer M."/>
            <person name="Specht M."/>
            <person name="Roy A.S."/>
            <person name="Kraemer L."/>
            <person name="Andreson R."/>
            <person name="Gutowska M.A."/>
            <person name="Wolf J."/>
            <person name="Bergner S.V."/>
            <person name="Schilhabel M.B."/>
            <person name="Klostermeier U.C."/>
            <person name="Beiko R.G."/>
            <person name="Rosenstiel P."/>
            <person name="Hippler M."/>
            <person name="Laroche J."/>
        </authorList>
    </citation>
    <scope>NUCLEOTIDE SEQUENCE [LARGE SCALE GENOMIC DNA]</scope>
    <source>
        <strain evidence="1 2">CCMP1005</strain>
    </source>
</reference>
<dbReference type="EMBL" id="AGNL01040547">
    <property type="protein sequence ID" value="EJK52044.1"/>
    <property type="molecule type" value="Genomic_DNA"/>
</dbReference>
<organism evidence="1 2">
    <name type="scientific">Thalassiosira oceanica</name>
    <name type="common">Marine diatom</name>
    <dbReference type="NCBI Taxonomy" id="159749"/>
    <lineage>
        <taxon>Eukaryota</taxon>
        <taxon>Sar</taxon>
        <taxon>Stramenopiles</taxon>
        <taxon>Ochrophyta</taxon>
        <taxon>Bacillariophyta</taxon>
        <taxon>Coscinodiscophyceae</taxon>
        <taxon>Thalassiosirophycidae</taxon>
        <taxon>Thalassiosirales</taxon>
        <taxon>Thalassiosiraceae</taxon>
        <taxon>Thalassiosira</taxon>
    </lineage>
</organism>
<name>K0RID7_THAOC</name>